<name>A0A8J2SZY1_9STRA</name>
<proteinExistence type="predicted"/>
<organism evidence="2 3">
    <name type="scientific">Pelagomonas calceolata</name>
    <dbReference type="NCBI Taxonomy" id="35677"/>
    <lineage>
        <taxon>Eukaryota</taxon>
        <taxon>Sar</taxon>
        <taxon>Stramenopiles</taxon>
        <taxon>Ochrophyta</taxon>
        <taxon>Pelagophyceae</taxon>
        <taxon>Pelagomonadales</taxon>
        <taxon>Pelagomonadaceae</taxon>
        <taxon>Pelagomonas</taxon>
    </lineage>
</organism>
<feature type="non-terminal residue" evidence="2">
    <location>
        <position position="433"/>
    </location>
</feature>
<feature type="non-terminal residue" evidence="2">
    <location>
        <position position="1"/>
    </location>
</feature>
<dbReference type="PANTHER" id="PTHR46759:SF1">
    <property type="entry name" value="LEUCINE-RICH REPEAT-CONTAINING PROTEIN 72"/>
    <property type="match status" value="1"/>
</dbReference>
<evidence type="ECO:0000313" key="2">
    <source>
        <dbReference type="EMBL" id="CAH0379266.1"/>
    </source>
</evidence>
<dbReference type="EMBL" id="CAKKNE010000006">
    <property type="protein sequence ID" value="CAH0379266.1"/>
    <property type="molecule type" value="Genomic_DNA"/>
</dbReference>
<dbReference type="SUPFAM" id="SSF52058">
    <property type="entry name" value="L domain-like"/>
    <property type="match status" value="1"/>
</dbReference>
<feature type="region of interest" description="Disordered" evidence="1">
    <location>
        <begin position="223"/>
        <end position="257"/>
    </location>
</feature>
<comment type="caution">
    <text evidence="2">The sequence shown here is derived from an EMBL/GenBank/DDBJ whole genome shotgun (WGS) entry which is preliminary data.</text>
</comment>
<feature type="compositionally biased region" description="Basic and acidic residues" evidence="1">
    <location>
        <begin position="242"/>
        <end position="257"/>
    </location>
</feature>
<accession>A0A8J2SZY1</accession>
<dbReference type="InterPro" id="IPR042655">
    <property type="entry name" value="LRC72"/>
</dbReference>
<dbReference type="PROSITE" id="PS51450">
    <property type="entry name" value="LRR"/>
    <property type="match status" value="2"/>
</dbReference>
<evidence type="ECO:0008006" key="4">
    <source>
        <dbReference type="Google" id="ProtNLM"/>
    </source>
</evidence>
<dbReference type="InterPro" id="IPR001611">
    <property type="entry name" value="Leu-rich_rpt"/>
</dbReference>
<evidence type="ECO:0000313" key="3">
    <source>
        <dbReference type="Proteomes" id="UP000789595"/>
    </source>
</evidence>
<dbReference type="OrthoDB" id="1517790at2759"/>
<sequence length="433" mass="49299">ISVLPKAAVVRTERARTRGSAGGGVPRGSPQRALTFTAAARVVSKEHSEVLSTMEATLLPPAGKAADPYACIGTKNAKHVQNCLELYMNDRGIDYLPEGVFERFIDLKYLWLMRNNLAKLENLDENFRLHCLYLSKNRLTTFVDSSLAKLKNLEELHASDNQLTDLHEHIEVLKKLRRLKRLDLKGNPLAHETKYRLHVIKHMPWLEELDLVTVTDAERAKARRVTRPTFDATQPPPPQLTEEERRAAAERERERAEKAERRAARALAPIKRRVLEKRILLRPHWAEDDRRKRGLINRAKFEQVLRIYALWPERDRDVKALVATYAAGDDDMEYVRFCKDVEPRGHRGRDPYIRELLEAEANARPCPEVSVCMRMALNKAAKIRRRRAEAEEAAKLALLGQGPAVAATEPGAPVRGTARPPCDVFTQFVYPEA</sequence>
<dbReference type="InterPro" id="IPR032675">
    <property type="entry name" value="LRR_dom_sf"/>
</dbReference>
<dbReference type="Proteomes" id="UP000789595">
    <property type="component" value="Unassembled WGS sequence"/>
</dbReference>
<evidence type="ECO:0000256" key="1">
    <source>
        <dbReference type="SAM" id="MobiDB-lite"/>
    </source>
</evidence>
<dbReference type="PANTHER" id="PTHR46759">
    <property type="entry name" value="LEUCINE-RICH REPEAT-CONTAINING PROTEIN 72"/>
    <property type="match status" value="1"/>
</dbReference>
<dbReference type="AlphaFoldDB" id="A0A8J2SZY1"/>
<gene>
    <name evidence="2" type="ORF">PECAL_6P08760</name>
</gene>
<reference evidence="2" key="1">
    <citation type="submission" date="2021-11" db="EMBL/GenBank/DDBJ databases">
        <authorList>
            <consortium name="Genoscope - CEA"/>
            <person name="William W."/>
        </authorList>
    </citation>
    <scope>NUCLEOTIDE SEQUENCE</scope>
</reference>
<keyword evidence="3" id="KW-1185">Reference proteome</keyword>
<protein>
    <recommendedName>
        <fullName evidence="4">Leucine-rich repeat-containing protein 51</fullName>
    </recommendedName>
</protein>
<dbReference type="Pfam" id="PF14580">
    <property type="entry name" value="LRR_9"/>
    <property type="match status" value="1"/>
</dbReference>
<dbReference type="Gene3D" id="3.80.10.10">
    <property type="entry name" value="Ribonuclease Inhibitor"/>
    <property type="match status" value="1"/>
</dbReference>